<proteinExistence type="inferred from homology"/>
<evidence type="ECO:0000256" key="7">
    <source>
        <dbReference type="SAM" id="Coils"/>
    </source>
</evidence>
<dbReference type="EMBL" id="HBED01013551">
    <property type="protein sequence ID" value="CAD8304131.1"/>
    <property type="molecule type" value="Transcribed_RNA"/>
</dbReference>
<evidence type="ECO:0000256" key="3">
    <source>
        <dbReference type="ARBA" id="ARBA00023136"/>
    </source>
</evidence>
<dbReference type="GO" id="GO:0032050">
    <property type="term" value="F:clathrin heavy chain binding"/>
    <property type="evidence" value="ECO:0007669"/>
    <property type="project" value="TreeGrafter"/>
</dbReference>
<evidence type="ECO:0000256" key="5">
    <source>
        <dbReference type="ARBA" id="ARBA00023329"/>
    </source>
</evidence>
<evidence type="ECO:0000256" key="1">
    <source>
        <dbReference type="ARBA" id="ARBA00004180"/>
    </source>
</evidence>
<gene>
    <name evidence="9" type="ORF">TDUB1175_LOCUS6771</name>
</gene>
<feature type="compositionally biased region" description="Low complexity" evidence="8">
    <location>
        <begin position="75"/>
        <end position="91"/>
    </location>
</feature>
<dbReference type="GO" id="GO:0005198">
    <property type="term" value="F:structural molecule activity"/>
    <property type="evidence" value="ECO:0007669"/>
    <property type="project" value="InterPro"/>
</dbReference>
<name>A0A7R9VTD9_9STRA</name>
<dbReference type="PANTHER" id="PTHR10639:SF7">
    <property type="entry name" value="CLATHRIN LIGHT CHAIN"/>
    <property type="match status" value="1"/>
</dbReference>
<comment type="subcellular location">
    <subcellularLocation>
        <location evidence="1 6">Cytoplasmic vesicle membrane</location>
        <topology evidence="1 6">Peripheral membrane protein</topology>
        <orientation evidence="1 6">Cytoplasmic side</orientation>
    </subcellularLocation>
    <subcellularLocation>
        <location evidence="6">Membrane</location>
        <location evidence="6">Coated pit</location>
        <topology evidence="6">Peripheral membrane protein</topology>
        <orientation evidence="6">Cytoplasmic side</orientation>
    </subcellularLocation>
    <text evidence="6">Cytoplasmic face of coated pits and vesicles.</text>
</comment>
<comment type="similarity">
    <text evidence="2 6">Belongs to the clathrin light chain family.</text>
</comment>
<keyword evidence="4 6" id="KW-0168">Coated pit</keyword>
<keyword evidence="5 6" id="KW-0968">Cytoplasmic vesicle</keyword>
<organism evidence="9">
    <name type="scientific">Pseudictyota dubia</name>
    <dbReference type="NCBI Taxonomy" id="2749911"/>
    <lineage>
        <taxon>Eukaryota</taxon>
        <taxon>Sar</taxon>
        <taxon>Stramenopiles</taxon>
        <taxon>Ochrophyta</taxon>
        <taxon>Bacillariophyta</taxon>
        <taxon>Mediophyceae</taxon>
        <taxon>Biddulphiophycidae</taxon>
        <taxon>Eupodiscales</taxon>
        <taxon>Odontellaceae</taxon>
        <taxon>Pseudictyota</taxon>
    </lineage>
</organism>
<evidence type="ECO:0000256" key="6">
    <source>
        <dbReference type="RuleBase" id="RU363137"/>
    </source>
</evidence>
<sequence>MDDQTADFFNPPSEDAPAPPPAEGEAILLGPPADDEPILMGPPPTEDDAAPDFAAPPADSGFIGDVDEGSPDANPPAVLVPEPPAEETAFAAPPPETAGEEPFEAGAAAEDSLLPEPEPEEKGPSPMQKWNDEWQVTLKERKDAENAAKAEAVEAARVELEKFQAERDARRETRMAKNRADEQDKLEAIEADLENDNSWQRVVKLVELTHDTVEGAADVHRMRDVMITLKNEPARATVLTN</sequence>
<dbReference type="InterPro" id="IPR000996">
    <property type="entry name" value="Clathrin_L-chain"/>
</dbReference>
<reference evidence="9" key="1">
    <citation type="submission" date="2021-01" db="EMBL/GenBank/DDBJ databases">
        <authorList>
            <person name="Corre E."/>
            <person name="Pelletier E."/>
            <person name="Niang G."/>
            <person name="Scheremetjew M."/>
            <person name="Finn R."/>
            <person name="Kale V."/>
            <person name="Holt S."/>
            <person name="Cochrane G."/>
            <person name="Meng A."/>
            <person name="Brown T."/>
            <person name="Cohen L."/>
        </authorList>
    </citation>
    <scope>NUCLEOTIDE SEQUENCE</scope>
    <source>
        <strain evidence="9">CCMP147</strain>
    </source>
</reference>
<dbReference type="GO" id="GO:0030132">
    <property type="term" value="C:clathrin coat of coated pit"/>
    <property type="evidence" value="ECO:0007669"/>
    <property type="project" value="InterPro"/>
</dbReference>
<dbReference type="GO" id="GO:0030130">
    <property type="term" value="C:clathrin coat of trans-Golgi network vesicle"/>
    <property type="evidence" value="ECO:0007669"/>
    <property type="project" value="InterPro"/>
</dbReference>
<dbReference type="GO" id="GO:0072583">
    <property type="term" value="P:clathrin-dependent endocytosis"/>
    <property type="evidence" value="ECO:0007669"/>
    <property type="project" value="TreeGrafter"/>
</dbReference>
<comment type="function">
    <text evidence="6">Clathrin is the major protein of the polyhedral coat of coated pits and vesicles.</text>
</comment>
<evidence type="ECO:0000256" key="2">
    <source>
        <dbReference type="ARBA" id="ARBA00005263"/>
    </source>
</evidence>
<evidence type="ECO:0000256" key="8">
    <source>
        <dbReference type="SAM" id="MobiDB-lite"/>
    </source>
</evidence>
<evidence type="ECO:0000256" key="4">
    <source>
        <dbReference type="ARBA" id="ARBA00023176"/>
    </source>
</evidence>
<feature type="compositionally biased region" description="Low complexity" evidence="8">
    <location>
        <begin position="104"/>
        <end position="115"/>
    </location>
</feature>
<evidence type="ECO:0000313" key="9">
    <source>
        <dbReference type="EMBL" id="CAD8304131.1"/>
    </source>
</evidence>
<protein>
    <recommendedName>
        <fullName evidence="6">Clathrin light chain</fullName>
    </recommendedName>
</protein>
<feature type="coiled-coil region" evidence="7">
    <location>
        <begin position="141"/>
        <end position="173"/>
    </location>
</feature>
<dbReference type="GO" id="GO:0006886">
    <property type="term" value="P:intracellular protein transport"/>
    <property type="evidence" value="ECO:0007669"/>
    <property type="project" value="InterPro"/>
</dbReference>
<feature type="region of interest" description="Disordered" evidence="8">
    <location>
        <begin position="1"/>
        <end position="132"/>
    </location>
</feature>
<keyword evidence="3 6" id="KW-0472">Membrane</keyword>
<accession>A0A7R9VTD9</accession>
<dbReference type="PANTHER" id="PTHR10639">
    <property type="entry name" value="CLATHRIN LIGHT CHAIN"/>
    <property type="match status" value="1"/>
</dbReference>
<dbReference type="AlphaFoldDB" id="A0A7R9VTD9"/>
<dbReference type="Pfam" id="PF01086">
    <property type="entry name" value="Clathrin_lg_ch"/>
    <property type="match status" value="1"/>
</dbReference>
<keyword evidence="7" id="KW-0175">Coiled coil</keyword>